<dbReference type="RefSeq" id="WP_353400096.1">
    <property type="nucleotide sequence ID" value="NZ_BAABWU010000008.1"/>
</dbReference>
<organism evidence="4 5">
    <name type="scientific">Pseudophaeobacter arcticus</name>
    <dbReference type="NCBI Taxonomy" id="385492"/>
    <lineage>
        <taxon>Bacteria</taxon>
        <taxon>Pseudomonadati</taxon>
        <taxon>Pseudomonadota</taxon>
        <taxon>Alphaproteobacteria</taxon>
        <taxon>Rhodobacterales</taxon>
        <taxon>Paracoccaceae</taxon>
        <taxon>Pseudophaeobacter</taxon>
    </lineage>
</organism>
<evidence type="ECO:0000313" key="5">
    <source>
        <dbReference type="Proteomes" id="UP001441944"/>
    </source>
</evidence>
<evidence type="ECO:0000256" key="3">
    <source>
        <dbReference type="ARBA" id="ARBA00022729"/>
    </source>
</evidence>
<comment type="similarity">
    <text evidence="1">Belongs to the bacterial solute-binding protein 1 family.</text>
</comment>
<dbReference type="Gene3D" id="3.40.190.10">
    <property type="entry name" value="Periplasmic binding protein-like II"/>
    <property type="match status" value="1"/>
</dbReference>
<dbReference type="PANTHER" id="PTHR30061:SF50">
    <property type="entry name" value="MALTOSE_MALTODEXTRIN-BINDING PERIPLASMIC PROTEIN"/>
    <property type="match status" value="1"/>
</dbReference>
<sequence length="413" mass="44981">MALTVGTAAAAQTELSMWYHGSQNETERRIIVEIVEDFNVSQPDWKVILMSFPEGSYNDSVVRAAQTGNLPDIIDVDAPVVANWAWLGYLQPLRIEEAAVEAFLPSAVGRWNGHIYSVGLWEAALAILTRKSTLEKYDIRLPSLADPWSAAEFETALVKLKASGEFDYPLDLGLSREGEWFPYAISPFLQSFGGDLVDRSDYSSAQGVLNGEAALRFGTWWQSLFSRGLVPSPEQSQPNRTAALIDGTYAMAWDGNWTVLDFIDAVGEDAVFLPAPDFGKGSVIGAGSWQFGVSATSEHVDGASAFVEFAIQDRYLSTIADELGLIPPTLAAARASTTYGPEGWLPGFVDLSRQQALLRPVSPSYVVIAKVFERALVEIAEGADVKAVLDEATDDINRDITRNAGYVNQLSVD</sequence>
<evidence type="ECO:0000313" key="4">
    <source>
        <dbReference type="EMBL" id="GAA6196830.1"/>
    </source>
</evidence>
<dbReference type="Pfam" id="PF13416">
    <property type="entry name" value="SBP_bac_8"/>
    <property type="match status" value="1"/>
</dbReference>
<reference evidence="4 5" key="1">
    <citation type="submission" date="2024-04" db="EMBL/GenBank/DDBJ databases">
        <title>Draft genome sequence of Pseudophaeobacter arcticus NBRC 116598.</title>
        <authorList>
            <person name="Miyakawa T."/>
            <person name="Kusuya Y."/>
            <person name="Miura T."/>
        </authorList>
    </citation>
    <scope>NUCLEOTIDE SEQUENCE [LARGE SCALE GENOMIC DNA]</scope>
    <source>
        <strain evidence="4 5">SU-CL00105</strain>
    </source>
</reference>
<dbReference type="SUPFAM" id="SSF53850">
    <property type="entry name" value="Periplasmic binding protein-like II"/>
    <property type="match status" value="1"/>
</dbReference>
<evidence type="ECO:0000256" key="2">
    <source>
        <dbReference type="ARBA" id="ARBA00022448"/>
    </source>
</evidence>
<keyword evidence="2" id="KW-0813">Transport</keyword>
<dbReference type="Proteomes" id="UP001441944">
    <property type="component" value="Unassembled WGS sequence"/>
</dbReference>
<dbReference type="InterPro" id="IPR006059">
    <property type="entry name" value="SBP"/>
</dbReference>
<evidence type="ECO:0000256" key="1">
    <source>
        <dbReference type="ARBA" id="ARBA00008520"/>
    </source>
</evidence>
<keyword evidence="5" id="KW-1185">Reference proteome</keyword>
<accession>A0ABQ0ALT1</accession>
<proteinExistence type="inferred from homology"/>
<name>A0ABQ0ALT1_9RHOB</name>
<gene>
    <name evidence="4" type="ORF">NBRC116598_22740</name>
</gene>
<protein>
    <submittedName>
        <fullName evidence="4">Extracellular solute-binding protein</fullName>
    </submittedName>
</protein>
<keyword evidence="3" id="KW-0732">Signal</keyword>
<dbReference type="PANTHER" id="PTHR30061">
    <property type="entry name" value="MALTOSE-BINDING PERIPLASMIC PROTEIN"/>
    <property type="match status" value="1"/>
</dbReference>
<comment type="caution">
    <text evidence="4">The sequence shown here is derived from an EMBL/GenBank/DDBJ whole genome shotgun (WGS) entry which is preliminary data.</text>
</comment>
<dbReference type="EMBL" id="BAABWU010000008">
    <property type="protein sequence ID" value="GAA6196830.1"/>
    <property type="molecule type" value="Genomic_DNA"/>
</dbReference>